<sequence>MNFDIKQFESGIYGNVDTDEDLLKELKGLGIEADDDDDCEAEFAALMREEGVGSDDEELLKQLSGPSKSKVIKNKPVQQEEEDLENDEEMMNELHTITGNPKKVVSSQPAANINIDKELLDRLKTAASFYQKQVEFSKQKKESAKEKRYQRQLDKLKQQIRDVLSGKDIDVSEIPPVPSGFINAQPVKDGAPVQPANDSVPVLPPRKAPNVPVAKGPSKAEKVAQFHGVLRERMQAFLTVAELAQSVGDQQKLAQFAESITQFKEALEAINETNIDDCSLEDIPPGPEPYNPKKAPLSKPKTLMEDLLQRKQFYIDYAETLKAKNDERRLKSNKRIIASYDEAITALAKKQTPDIGYLPCPPSFEPLTGKYDTIASNRSSASSMTSQSKQTREPAPTPPKQQLSREVETNEATQTRINPHALSKQEAQLFFLRRRYSRFKTQALSEKQSQEIDKAKECLRTAKGIEVMMKVSDNGLPVDLAKVPMPPQLDIPKSALKCIINNPEPYFNKLEKALMKQLSLCLHNLIQVTSQNDANSAILYEDLAEDTLEDIIILRQQSRKNKLPKFHYVEKVLPRAQVNSDLDDTILEFNIISANDIKPITGYKNEELCPFVKYEFPFPHNDHPKGSTPVINYTNSPEFNEKIIFKISRQSTQFIRIIGNKKLRLELFHKGGFLRSDKPLGHVDVPLKDLENYATLAMRVPIMDGRKKTEGTVDVTFRLSKSIGPPKMDTTKEQWLELVK</sequence>
<organism evidence="1 2">
    <name type="scientific">Rhabditophanes sp. KR3021</name>
    <dbReference type="NCBI Taxonomy" id="114890"/>
    <lineage>
        <taxon>Eukaryota</taxon>
        <taxon>Metazoa</taxon>
        <taxon>Ecdysozoa</taxon>
        <taxon>Nematoda</taxon>
        <taxon>Chromadorea</taxon>
        <taxon>Rhabditida</taxon>
        <taxon>Tylenchina</taxon>
        <taxon>Panagrolaimomorpha</taxon>
        <taxon>Strongyloidoidea</taxon>
        <taxon>Alloionematidae</taxon>
        <taxon>Rhabditophanes</taxon>
    </lineage>
</organism>
<evidence type="ECO:0000313" key="2">
    <source>
        <dbReference type="WBParaSite" id="RSKR_0000430600.1"/>
    </source>
</evidence>
<proteinExistence type="predicted"/>
<reference evidence="2" key="1">
    <citation type="submission" date="2016-11" db="UniProtKB">
        <authorList>
            <consortium name="WormBaseParasite"/>
        </authorList>
    </citation>
    <scope>IDENTIFICATION</scope>
    <source>
        <strain evidence="2">KR3021</strain>
    </source>
</reference>
<name>A0AC35TU32_9BILA</name>
<dbReference type="Proteomes" id="UP000095286">
    <property type="component" value="Unplaced"/>
</dbReference>
<protein>
    <submittedName>
        <fullName evidence="2">C2 domain-containing protein</fullName>
    </submittedName>
</protein>
<accession>A0AC35TU32</accession>
<evidence type="ECO:0000313" key="1">
    <source>
        <dbReference type="Proteomes" id="UP000095286"/>
    </source>
</evidence>
<dbReference type="WBParaSite" id="RSKR_0000430600.1">
    <property type="protein sequence ID" value="RSKR_0000430600.1"/>
    <property type="gene ID" value="RSKR_0000430600"/>
</dbReference>